<reference evidence="6" key="1">
    <citation type="submission" date="2021-01" db="EMBL/GenBank/DDBJ databases">
        <authorList>
            <person name="Corre E."/>
            <person name="Pelletier E."/>
            <person name="Niang G."/>
            <person name="Scheremetjew M."/>
            <person name="Finn R."/>
            <person name="Kale V."/>
            <person name="Holt S."/>
            <person name="Cochrane G."/>
            <person name="Meng A."/>
            <person name="Brown T."/>
            <person name="Cohen L."/>
        </authorList>
    </citation>
    <scope>NUCLEOTIDE SEQUENCE</scope>
    <source>
        <strain evidence="6">Clade-D-RCC1621</strain>
    </source>
</reference>
<dbReference type="PRINTS" id="PR00449">
    <property type="entry name" value="RASTRNSFRMNG"/>
</dbReference>
<gene>
    <name evidence="6" type="ORF">OMED0930_LOCUS4302</name>
</gene>
<dbReference type="PROSITE" id="PS51421">
    <property type="entry name" value="RAS"/>
    <property type="match status" value="1"/>
</dbReference>
<dbReference type="InterPro" id="IPR050227">
    <property type="entry name" value="Rab"/>
</dbReference>
<dbReference type="InterPro" id="IPR001806">
    <property type="entry name" value="Small_GTPase"/>
</dbReference>
<dbReference type="Pfam" id="PF00071">
    <property type="entry name" value="Ras"/>
    <property type="match status" value="1"/>
</dbReference>
<keyword evidence="2" id="KW-0547">Nucleotide-binding</keyword>
<dbReference type="GO" id="GO:0005525">
    <property type="term" value="F:GTP binding"/>
    <property type="evidence" value="ECO:0007669"/>
    <property type="project" value="UniProtKB-KW"/>
</dbReference>
<dbReference type="Gene3D" id="3.40.50.300">
    <property type="entry name" value="P-loop containing nucleotide triphosphate hydrolases"/>
    <property type="match status" value="1"/>
</dbReference>
<evidence type="ECO:0000256" key="4">
    <source>
        <dbReference type="ARBA" id="ARBA00023288"/>
    </source>
</evidence>
<dbReference type="SUPFAM" id="SSF52540">
    <property type="entry name" value="P-loop containing nucleoside triphosphate hydrolases"/>
    <property type="match status" value="1"/>
</dbReference>
<evidence type="ECO:0000256" key="2">
    <source>
        <dbReference type="ARBA" id="ARBA00022741"/>
    </source>
</evidence>
<dbReference type="EMBL" id="HBFO01006185">
    <property type="protein sequence ID" value="CAD8813207.1"/>
    <property type="molecule type" value="Transcribed_RNA"/>
</dbReference>
<dbReference type="NCBIfam" id="TIGR00231">
    <property type="entry name" value="small_GTP"/>
    <property type="match status" value="1"/>
</dbReference>
<dbReference type="PROSITE" id="PS51419">
    <property type="entry name" value="RAB"/>
    <property type="match status" value="1"/>
</dbReference>
<organism evidence="6">
    <name type="scientific">Ostreococcus mediterraneus</name>
    <dbReference type="NCBI Taxonomy" id="1486918"/>
    <lineage>
        <taxon>Eukaryota</taxon>
        <taxon>Viridiplantae</taxon>
        <taxon>Chlorophyta</taxon>
        <taxon>Mamiellophyceae</taxon>
        <taxon>Mamiellales</taxon>
        <taxon>Bathycoccaceae</taxon>
        <taxon>Ostreococcus</taxon>
    </lineage>
</organism>
<dbReference type="GO" id="GO:0012505">
    <property type="term" value="C:endomembrane system"/>
    <property type="evidence" value="ECO:0007669"/>
    <property type="project" value="UniProtKB-SubCell"/>
</dbReference>
<dbReference type="SMART" id="SM00177">
    <property type="entry name" value="ARF"/>
    <property type="match status" value="1"/>
</dbReference>
<proteinExistence type="inferred from homology"/>
<name>A0A6U0CAV7_9CHLO</name>
<dbReference type="CDD" id="cd01863">
    <property type="entry name" value="Rab18"/>
    <property type="match status" value="1"/>
</dbReference>
<dbReference type="SMART" id="SM00175">
    <property type="entry name" value="RAB"/>
    <property type="match status" value="1"/>
</dbReference>
<evidence type="ECO:0000313" key="6">
    <source>
        <dbReference type="EMBL" id="CAD8813207.1"/>
    </source>
</evidence>
<keyword evidence="4" id="KW-0449">Lipoprotein</keyword>
<evidence type="ECO:0000256" key="3">
    <source>
        <dbReference type="ARBA" id="ARBA00023134"/>
    </source>
</evidence>
<dbReference type="SMART" id="SM00173">
    <property type="entry name" value="RAS"/>
    <property type="match status" value="1"/>
</dbReference>
<dbReference type="SMART" id="SM00176">
    <property type="entry name" value="RAN"/>
    <property type="match status" value="1"/>
</dbReference>
<dbReference type="FunFam" id="3.40.50.300:FF:001129">
    <property type="entry name" value="ras-related protein Rab-44 isoform X2"/>
    <property type="match status" value="1"/>
</dbReference>
<accession>A0A6U0CAV7</accession>
<sequence length="207" mass="22735">MSDGANGDAPPYDHLVKLLLVGDSGVGKSSLLMRFVADKFEEVSPTIGVDFKLKYVDVHGKKLKLTVWDTAGQERFRTLTSSYYRGAQGVIFVYDITSEETFENLRDVWRKEVELYSTIENAVKIVIGNKVDKEADRAVSREKGVAFAKEFGCLFLECSAKTNRSVQEAFDELVKGILEAPGLLSELGTDDPAVKLGAYGESTSGCC</sequence>
<comment type="similarity">
    <text evidence="1">Belongs to the small GTPase superfamily. Rab family.</text>
</comment>
<evidence type="ECO:0000256" key="1">
    <source>
        <dbReference type="ARBA" id="ARBA00006270"/>
    </source>
</evidence>
<dbReference type="PANTHER" id="PTHR47977">
    <property type="entry name" value="RAS-RELATED PROTEIN RAB"/>
    <property type="match status" value="1"/>
</dbReference>
<dbReference type="SMART" id="SM00174">
    <property type="entry name" value="RHO"/>
    <property type="match status" value="1"/>
</dbReference>
<dbReference type="PROSITE" id="PS51417">
    <property type="entry name" value="ARF"/>
    <property type="match status" value="1"/>
</dbReference>
<protein>
    <submittedName>
        <fullName evidence="6">Uncharacterized protein</fullName>
    </submittedName>
</protein>
<dbReference type="InterPro" id="IPR005225">
    <property type="entry name" value="Small_GTP-bd"/>
</dbReference>
<dbReference type="GO" id="GO:0003924">
    <property type="term" value="F:GTPase activity"/>
    <property type="evidence" value="ECO:0007669"/>
    <property type="project" value="InterPro"/>
</dbReference>
<keyword evidence="3" id="KW-0342">GTP-binding</keyword>
<evidence type="ECO:0000256" key="5">
    <source>
        <dbReference type="ARBA" id="ARBA00037868"/>
    </source>
</evidence>
<dbReference type="AlphaFoldDB" id="A0A6U0CAV7"/>
<comment type="subcellular location">
    <subcellularLocation>
        <location evidence="5">Endomembrane system</location>
        <topology evidence="5">Lipid-anchor</topology>
    </subcellularLocation>
</comment>
<dbReference type="InterPro" id="IPR027417">
    <property type="entry name" value="P-loop_NTPase"/>
</dbReference>
<dbReference type="PROSITE" id="PS51420">
    <property type="entry name" value="RHO"/>
    <property type="match status" value="1"/>
</dbReference>